<dbReference type="Proteomes" id="UP000230228">
    <property type="component" value="Unassembled WGS sequence"/>
</dbReference>
<evidence type="ECO:0000313" key="1">
    <source>
        <dbReference type="EMBL" id="PJC25193.1"/>
    </source>
</evidence>
<organism evidence="1 2">
    <name type="scientific">Candidatus Tagabacteria bacterium CG_4_9_14_0_2_um_filter_41_11</name>
    <dbReference type="NCBI Taxonomy" id="1975019"/>
    <lineage>
        <taxon>Bacteria</taxon>
        <taxon>Candidatus Tagaibacteriota</taxon>
    </lineage>
</organism>
<dbReference type="EMBL" id="PFSH01000023">
    <property type="protein sequence ID" value="PJC25193.1"/>
    <property type="molecule type" value="Genomic_DNA"/>
</dbReference>
<dbReference type="AlphaFoldDB" id="A0A2M8ER33"/>
<comment type="caution">
    <text evidence="1">The sequence shown here is derived from an EMBL/GenBank/DDBJ whole genome shotgun (WGS) entry which is preliminary data.</text>
</comment>
<accession>A0A2M8ER33</accession>
<protein>
    <submittedName>
        <fullName evidence="1">Uncharacterized protein</fullName>
    </submittedName>
</protein>
<name>A0A2M8ER33_9BACT</name>
<gene>
    <name evidence="1" type="ORF">CO056_01635</name>
</gene>
<sequence>MEAWYRAVDLERSKIHALGLEYCINNDTAQKLLSKAEFNTNYRQIVGSWLENREQAVVCLGENHPEDADKKEAVWAIKELRPLGFNYLLLECVLVADQKILDEYQPPAFPYYYVHSPQYQ</sequence>
<evidence type="ECO:0000313" key="2">
    <source>
        <dbReference type="Proteomes" id="UP000230228"/>
    </source>
</evidence>
<proteinExistence type="predicted"/>
<reference evidence="2" key="1">
    <citation type="submission" date="2017-09" db="EMBL/GenBank/DDBJ databases">
        <title>Depth-based differentiation of microbial function through sediment-hosted aquifers and enrichment of novel symbionts in the deep terrestrial subsurface.</title>
        <authorList>
            <person name="Probst A.J."/>
            <person name="Ladd B."/>
            <person name="Jarett J.K."/>
            <person name="Geller-Mcgrath D.E."/>
            <person name="Sieber C.M.K."/>
            <person name="Emerson J.B."/>
            <person name="Anantharaman K."/>
            <person name="Thomas B.C."/>
            <person name="Malmstrom R."/>
            <person name="Stieglmeier M."/>
            <person name="Klingl A."/>
            <person name="Woyke T."/>
            <person name="Ryan C.M."/>
            <person name="Banfield J.F."/>
        </authorList>
    </citation>
    <scope>NUCLEOTIDE SEQUENCE [LARGE SCALE GENOMIC DNA]</scope>
</reference>